<proteinExistence type="predicted"/>
<protein>
    <submittedName>
        <fullName evidence="2">Short C-terminal domain-containing protein</fullName>
    </submittedName>
</protein>
<evidence type="ECO:0000313" key="2">
    <source>
        <dbReference type="EMBL" id="SDD77040.1"/>
    </source>
</evidence>
<evidence type="ECO:0000259" key="1">
    <source>
        <dbReference type="Pfam" id="PF09851"/>
    </source>
</evidence>
<name>A0A1G6XFU2_NIADE</name>
<organism evidence="2 3">
    <name type="scientific">Niabella drilacis (strain DSM 25811 / CCM 8410 / CCUG 62505 / LMG 26954 / E90)</name>
    <dbReference type="NCBI Taxonomy" id="1285928"/>
    <lineage>
        <taxon>Bacteria</taxon>
        <taxon>Pseudomonadati</taxon>
        <taxon>Bacteroidota</taxon>
        <taxon>Chitinophagia</taxon>
        <taxon>Chitinophagales</taxon>
        <taxon>Chitinophagaceae</taxon>
        <taxon>Niabella</taxon>
    </lineage>
</organism>
<dbReference type="STRING" id="1285928.SAMN04487894_11362"/>
<dbReference type="Proteomes" id="UP000198757">
    <property type="component" value="Unassembled WGS sequence"/>
</dbReference>
<dbReference type="Pfam" id="PF09851">
    <property type="entry name" value="SHOCT"/>
    <property type="match status" value="1"/>
</dbReference>
<evidence type="ECO:0000313" key="3">
    <source>
        <dbReference type="Proteomes" id="UP000198757"/>
    </source>
</evidence>
<feature type="domain" description="SHOCT" evidence="1">
    <location>
        <begin position="160"/>
        <end position="186"/>
    </location>
</feature>
<reference evidence="3" key="1">
    <citation type="submission" date="2016-10" db="EMBL/GenBank/DDBJ databases">
        <authorList>
            <person name="Varghese N."/>
            <person name="Submissions S."/>
        </authorList>
    </citation>
    <scope>NUCLEOTIDE SEQUENCE [LARGE SCALE GENOMIC DNA]</scope>
    <source>
        <strain evidence="3">DSM 25811 / CCM 8410 / LMG 26954 / E90</strain>
    </source>
</reference>
<dbReference type="InterPro" id="IPR018649">
    <property type="entry name" value="SHOCT"/>
</dbReference>
<accession>A0A1G6XFU2</accession>
<keyword evidence="3" id="KW-1185">Reference proteome</keyword>
<gene>
    <name evidence="2" type="ORF">SAMN04487894_11362</name>
</gene>
<dbReference type="EMBL" id="FMZO01000013">
    <property type="protein sequence ID" value="SDD77040.1"/>
    <property type="molecule type" value="Genomic_DNA"/>
</dbReference>
<sequence length="190" mass="21617">MRYFFIFLALISNQVFAQKIYVDCEDQKPKGSIEKKIGELNFIVVQDSTKADIKARFVYQKAKTAMSFKVKPNIYAKILFYSKDDQFLSATEEVGGLTAAWSGYNPRVDAAWKILSRDFENSLKSAITIIYKNEKVADSPLEKETKADSKVDDEKSLSAELIKLKKLYDDGALSEDEYKAAKKKLLDPKK</sequence>
<dbReference type="RefSeq" id="WP_090391905.1">
    <property type="nucleotide sequence ID" value="NZ_FMZO01000013.1"/>
</dbReference>
<dbReference type="AlphaFoldDB" id="A0A1G6XFU2"/>